<gene>
    <name evidence="7" type="ORF">DdX_17948</name>
</gene>
<keyword evidence="5 6" id="KW-0472">Membrane</keyword>
<dbReference type="InterPro" id="IPR000609">
    <property type="entry name" value="7TM_GPCR_serpentine_rcpt_Srg"/>
</dbReference>
<dbReference type="GO" id="GO:0007606">
    <property type="term" value="P:sensory perception of chemical stimulus"/>
    <property type="evidence" value="ECO:0007669"/>
    <property type="project" value="UniProtKB-UniRule"/>
</dbReference>
<comment type="similarity">
    <text evidence="2 6">Belongs to the nematode receptor-like protein srg family.</text>
</comment>
<keyword evidence="3 6" id="KW-0812">Transmembrane</keyword>
<evidence type="ECO:0000256" key="2">
    <source>
        <dbReference type="ARBA" id="ARBA00005692"/>
    </source>
</evidence>
<comment type="caution">
    <text evidence="6">Lacks conserved residue(s) required for the propagation of feature annotation.</text>
</comment>
<dbReference type="Pfam" id="PF02118">
    <property type="entry name" value="Srg"/>
    <property type="match status" value="1"/>
</dbReference>
<evidence type="ECO:0000313" key="8">
    <source>
        <dbReference type="Proteomes" id="UP001201812"/>
    </source>
</evidence>
<dbReference type="Proteomes" id="UP001201812">
    <property type="component" value="Unassembled WGS sequence"/>
</dbReference>
<feature type="transmembrane region" description="Helical" evidence="6">
    <location>
        <begin position="84"/>
        <end position="103"/>
    </location>
</feature>
<reference evidence="7" key="1">
    <citation type="submission" date="2022-01" db="EMBL/GenBank/DDBJ databases">
        <title>Genome Sequence Resource for Two Populations of Ditylenchus destructor, the Migratory Endoparasitic Phytonematode.</title>
        <authorList>
            <person name="Zhang H."/>
            <person name="Lin R."/>
            <person name="Xie B."/>
        </authorList>
    </citation>
    <scope>NUCLEOTIDE SEQUENCE</scope>
    <source>
        <strain evidence="7">BazhouSP</strain>
    </source>
</reference>
<organism evidence="7 8">
    <name type="scientific">Ditylenchus destructor</name>
    <dbReference type="NCBI Taxonomy" id="166010"/>
    <lineage>
        <taxon>Eukaryota</taxon>
        <taxon>Metazoa</taxon>
        <taxon>Ecdysozoa</taxon>
        <taxon>Nematoda</taxon>
        <taxon>Chromadorea</taxon>
        <taxon>Rhabditida</taxon>
        <taxon>Tylenchina</taxon>
        <taxon>Tylenchomorpha</taxon>
        <taxon>Sphaerularioidea</taxon>
        <taxon>Anguinidae</taxon>
        <taxon>Anguininae</taxon>
        <taxon>Ditylenchus</taxon>
    </lineage>
</organism>
<evidence type="ECO:0000256" key="1">
    <source>
        <dbReference type="ARBA" id="ARBA00004141"/>
    </source>
</evidence>
<evidence type="ECO:0000256" key="3">
    <source>
        <dbReference type="ARBA" id="ARBA00022692"/>
    </source>
</evidence>
<keyword evidence="8" id="KW-1185">Reference proteome</keyword>
<evidence type="ECO:0000256" key="5">
    <source>
        <dbReference type="ARBA" id="ARBA00023136"/>
    </source>
</evidence>
<proteinExistence type="inferred from homology"/>
<dbReference type="EMBL" id="JAKKPZ010000222">
    <property type="protein sequence ID" value="KAI1698354.1"/>
    <property type="molecule type" value="Genomic_DNA"/>
</dbReference>
<name>A0AAD4QYQ3_9BILA</name>
<comment type="caution">
    <text evidence="7">The sequence shown here is derived from an EMBL/GenBank/DDBJ whole genome shotgun (WGS) entry which is preliminary data.</text>
</comment>
<evidence type="ECO:0000256" key="4">
    <source>
        <dbReference type="ARBA" id="ARBA00022989"/>
    </source>
</evidence>
<sequence length="112" mass="13159">MPPQFLAVFFFFNYYTFHADNLSTMFILLNRLTLILVPIGQEKNRNMDRDKTEYHKTKNYSKYVAKHYANFDNQMGAVISQATYPPFIFSLIIGIPSMILYMIEVCIKLELS</sequence>
<keyword evidence="4 6" id="KW-1133">Transmembrane helix</keyword>
<protein>
    <recommendedName>
        <fullName evidence="6">Serpentine receptor class gamma</fullName>
    </recommendedName>
</protein>
<dbReference type="GO" id="GO:0016020">
    <property type="term" value="C:membrane"/>
    <property type="evidence" value="ECO:0007669"/>
    <property type="project" value="UniProtKB-SubCell"/>
</dbReference>
<dbReference type="GO" id="GO:0004888">
    <property type="term" value="F:transmembrane signaling receptor activity"/>
    <property type="evidence" value="ECO:0007669"/>
    <property type="project" value="InterPro"/>
</dbReference>
<evidence type="ECO:0000313" key="7">
    <source>
        <dbReference type="EMBL" id="KAI1698354.1"/>
    </source>
</evidence>
<accession>A0AAD4QYQ3</accession>
<evidence type="ECO:0000256" key="6">
    <source>
        <dbReference type="RuleBase" id="RU280813"/>
    </source>
</evidence>
<comment type="subcellular location">
    <subcellularLocation>
        <location evidence="1">Membrane</location>
        <topology evidence="1">Multi-pass membrane protein</topology>
    </subcellularLocation>
</comment>
<dbReference type="AlphaFoldDB" id="A0AAD4QYQ3"/>